<dbReference type="GeneID" id="19300944"/>
<dbReference type="RefSeq" id="XP_007870508.1">
    <property type="nucleotide sequence ID" value="XM_007872317.1"/>
</dbReference>
<feature type="transmembrane region" description="Helical" evidence="1">
    <location>
        <begin position="125"/>
        <end position="145"/>
    </location>
</feature>
<dbReference type="EMBL" id="KB469312">
    <property type="protein sequence ID" value="EPQ51068.1"/>
    <property type="molecule type" value="Genomic_DNA"/>
</dbReference>
<organism evidence="2 3">
    <name type="scientific">Gloeophyllum trabeum (strain ATCC 11539 / FP-39264 / Madison 617)</name>
    <name type="common">Brown rot fungus</name>
    <dbReference type="NCBI Taxonomy" id="670483"/>
    <lineage>
        <taxon>Eukaryota</taxon>
        <taxon>Fungi</taxon>
        <taxon>Dikarya</taxon>
        <taxon>Basidiomycota</taxon>
        <taxon>Agaricomycotina</taxon>
        <taxon>Agaricomycetes</taxon>
        <taxon>Gloeophyllales</taxon>
        <taxon>Gloeophyllaceae</taxon>
        <taxon>Gloeophyllum</taxon>
    </lineage>
</organism>
<sequence>MGDTIPLAEAVILSSSLEGILYGISVGMFGFTLWALFPKQRSKTTTNHAMIFAACALFLFSTLHIAVNIARMIVAFVGIGSSSEAWLGAVSQKTYVLKSAIYILQTLTGDGVVIYRCYKVYRSPLVILVPCILWCSVLGTGTGVLRTFSTADTNVFAHKTTVWVSAFWGTTLATNLTATMMLAYRIWRVDRSVAEMRRASSLKGVLRVVLDAGALYSITLLSALIPFICKSNGQYVVLDMITPIISIAFYMVLIRAGLARESETLKGSRRPLSSSVRSADQSGMGGSGYPMQPLEVHIAELTETDRRGIDMDTPGSIIRKDFEMVSLSSRSEGIVAIFGPGNARDLDPDRGGTSGGATNFCQIRV</sequence>
<feature type="transmembrane region" description="Helical" evidence="1">
    <location>
        <begin position="49"/>
        <end position="79"/>
    </location>
</feature>
<dbReference type="AlphaFoldDB" id="S7PUK8"/>
<evidence type="ECO:0000313" key="2">
    <source>
        <dbReference type="EMBL" id="EPQ51068.1"/>
    </source>
</evidence>
<keyword evidence="1" id="KW-0472">Membrane</keyword>
<gene>
    <name evidence="2" type="ORF">GLOTRDRAFT_123329</name>
</gene>
<evidence type="ECO:0000256" key="1">
    <source>
        <dbReference type="SAM" id="Phobius"/>
    </source>
</evidence>
<feature type="transmembrane region" description="Helical" evidence="1">
    <location>
        <begin position="208"/>
        <end position="228"/>
    </location>
</feature>
<feature type="transmembrane region" description="Helical" evidence="1">
    <location>
        <begin position="240"/>
        <end position="258"/>
    </location>
</feature>
<dbReference type="KEGG" id="gtr:GLOTRDRAFT_123329"/>
<dbReference type="HOGENOM" id="CLU_044614_3_3_1"/>
<proteinExistence type="predicted"/>
<name>S7PUK8_GLOTA</name>
<dbReference type="OrthoDB" id="3354175at2759"/>
<feature type="transmembrane region" description="Helical" evidence="1">
    <location>
        <begin position="99"/>
        <end position="118"/>
    </location>
</feature>
<dbReference type="OMA" id="IIRIDMA"/>
<keyword evidence="3" id="KW-1185">Reference proteome</keyword>
<accession>S7PUK8</accession>
<dbReference type="eggNOG" id="ENOG502SJRZ">
    <property type="taxonomic scope" value="Eukaryota"/>
</dbReference>
<keyword evidence="1" id="KW-1133">Transmembrane helix</keyword>
<reference evidence="2 3" key="1">
    <citation type="journal article" date="2012" name="Science">
        <title>The Paleozoic origin of enzymatic lignin decomposition reconstructed from 31 fungal genomes.</title>
        <authorList>
            <person name="Floudas D."/>
            <person name="Binder M."/>
            <person name="Riley R."/>
            <person name="Barry K."/>
            <person name="Blanchette R.A."/>
            <person name="Henrissat B."/>
            <person name="Martinez A.T."/>
            <person name="Otillar R."/>
            <person name="Spatafora J.W."/>
            <person name="Yadav J.S."/>
            <person name="Aerts A."/>
            <person name="Benoit I."/>
            <person name="Boyd A."/>
            <person name="Carlson A."/>
            <person name="Copeland A."/>
            <person name="Coutinho P.M."/>
            <person name="de Vries R.P."/>
            <person name="Ferreira P."/>
            <person name="Findley K."/>
            <person name="Foster B."/>
            <person name="Gaskell J."/>
            <person name="Glotzer D."/>
            <person name="Gorecki P."/>
            <person name="Heitman J."/>
            <person name="Hesse C."/>
            <person name="Hori C."/>
            <person name="Igarashi K."/>
            <person name="Jurgens J.A."/>
            <person name="Kallen N."/>
            <person name="Kersten P."/>
            <person name="Kohler A."/>
            <person name="Kuees U."/>
            <person name="Kumar T.K.A."/>
            <person name="Kuo A."/>
            <person name="LaButti K."/>
            <person name="Larrondo L.F."/>
            <person name="Lindquist E."/>
            <person name="Ling A."/>
            <person name="Lombard V."/>
            <person name="Lucas S."/>
            <person name="Lundell T."/>
            <person name="Martin R."/>
            <person name="McLaughlin D.J."/>
            <person name="Morgenstern I."/>
            <person name="Morin E."/>
            <person name="Murat C."/>
            <person name="Nagy L.G."/>
            <person name="Nolan M."/>
            <person name="Ohm R.A."/>
            <person name="Patyshakuliyeva A."/>
            <person name="Rokas A."/>
            <person name="Ruiz-Duenas F.J."/>
            <person name="Sabat G."/>
            <person name="Salamov A."/>
            <person name="Samejima M."/>
            <person name="Schmutz J."/>
            <person name="Slot J.C."/>
            <person name="St John F."/>
            <person name="Stenlid J."/>
            <person name="Sun H."/>
            <person name="Sun S."/>
            <person name="Syed K."/>
            <person name="Tsang A."/>
            <person name="Wiebenga A."/>
            <person name="Young D."/>
            <person name="Pisabarro A."/>
            <person name="Eastwood D.C."/>
            <person name="Martin F."/>
            <person name="Cullen D."/>
            <person name="Grigoriev I.V."/>
            <person name="Hibbett D.S."/>
        </authorList>
    </citation>
    <scope>NUCLEOTIDE SEQUENCE [LARGE SCALE GENOMIC DNA]</scope>
    <source>
        <strain evidence="2 3">ATCC 11539</strain>
    </source>
</reference>
<feature type="transmembrane region" description="Helical" evidence="1">
    <location>
        <begin position="20"/>
        <end position="37"/>
    </location>
</feature>
<keyword evidence="1" id="KW-0812">Transmembrane</keyword>
<dbReference type="Proteomes" id="UP000030669">
    <property type="component" value="Unassembled WGS sequence"/>
</dbReference>
<evidence type="ECO:0000313" key="3">
    <source>
        <dbReference type="Proteomes" id="UP000030669"/>
    </source>
</evidence>
<feature type="transmembrane region" description="Helical" evidence="1">
    <location>
        <begin position="165"/>
        <end position="187"/>
    </location>
</feature>
<protein>
    <submittedName>
        <fullName evidence="2">Uncharacterized protein</fullName>
    </submittedName>
</protein>